<evidence type="ECO:0000313" key="2">
    <source>
        <dbReference type="EMBL" id="RNL40036.1"/>
    </source>
</evidence>
<dbReference type="InterPro" id="IPR023833">
    <property type="entry name" value="Signal_pept_SipW-depend-type"/>
</dbReference>
<evidence type="ECO:0008006" key="4">
    <source>
        <dbReference type="Google" id="ProtNLM"/>
    </source>
</evidence>
<dbReference type="AlphaFoldDB" id="A0A3N0B0A3"/>
<keyword evidence="3" id="KW-1185">Reference proteome</keyword>
<name>A0A3N0B0A3_9ACTN</name>
<keyword evidence="1" id="KW-1133">Transmembrane helix</keyword>
<organism evidence="2 3">
    <name type="scientific">Adlercreutzia equolifaciens subsp. celatus DSM 18785</name>
    <dbReference type="NCBI Taxonomy" id="1121021"/>
    <lineage>
        <taxon>Bacteria</taxon>
        <taxon>Bacillati</taxon>
        <taxon>Actinomycetota</taxon>
        <taxon>Coriobacteriia</taxon>
        <taxon>Eggerthellales</taxon>
        <taxon>Eggerthellaceae</taxon>
        <taxon>Adlercreutzia</taxon>
    </lineage>
</organism>
<protein>
    <recommendedName>
        <fullName evidence="4">BspA family leucine-rich repeat surface protein</fullName>
    </recommendedName>
</protein>
<dbReference type="InterPro" id="IPR005046">
    <property type="entry name" value="DUF285"/>
</dbReference>
<dbReference type="NCBIfam" id="TIGR04088">
    <property type="entry name" value="cognate_SipW"/>
    <property type="match status" value="1"/>
</dbReference>
<keyword evidence="1" id="KW-0812">Transmembrane</keyword>
<reference evidence="2 3" key="1">
    <citation type="journal article" date="2019" name="Microbiol. Resour. Announc.">
        <title>Draft Genome Sequences of Type Strains of Gordonibacter faecihominis, Paraeggerthella hongkongensis, Parvibacter caecicola,Slackia equolifaciens, Slackia faecicanis, and Slackia isoflavoniconvertens.</title>
        <authorList>
            <person name="Danylec N."/>
            <person name="Stoll D.A."/>
            <person name="Dotsch A."/>
            <person name="Huch M."/>
        </authorList>
    </citation>
    <scope>NUCLEOTIDE SEQUENCE [LARGE SCALE GENOMIC DNA]</scope>
    <source>
        <strain evidence="2 3">DSM 18785</strain>
    </source>
</reference>
<proteinExistence type="predicted"/>
<accession>A0A3N0B0A3</accession>
<dbReference type="InterPro" id="IPR011889">
    <property type="entry name" value="Liste_lipo_26"/>
</dbReference>
<comment type="caution">
    <text evidence="2">The sequence shown here is derived from an EMBL/GenBank/DDBJ whole genome shotgun (WGS) entry which is preliminary data.</text>
</comment>
<gene>
    <name evidence="2" type="ORF">DMP10_00285</name>
</gene>
<dbReference type="RefSeq" id="WP_117284566.1">
    <property type="nucleotide sequence ID" value="NZ_JAMTCE010000001.1"/>
</dbReference>
<dbReference type="EMBL" id="QICA01000001">
    <property type="protein sequence ID" value="RNL40036.1"/>
    <property type="molecule type" value="Genomic_DNA"/>
</dbReference>
<keyword evidence="1" id="KW-0472">Membrane</keyword>
<dbReference type="NCBIfam" id="TIGR02167">
    <property type="entry name" value="Liste_lipo_26"/>
    <property type="match status" value="1"/>
</dbReference>
<evidence type="ECO:0000256" key="1">
    <source>
        <dbReference type="SAM" id="Phobius"/>
    </source>
</evidence>
<dbReference type="Pfam" id="PF03382">
    <property type="entry name" value="DUF285"/>
    <property type="match status" value="2"/>
</dbReference>
<sequence length="601" mass="65088">MDIATVNEKKKGIGVLAVLLCVLAVVCTGTLAYFTAKDTVTNDFTIADGIKVKVVEPNWNPDEAVNLLPTQTVPKDPAIQNPNDIPIYVTAEVTVPTKDIITAELDGTPRPQQVTDLFSYEANDKWVLDDVVTGDGTVTYRYIYTEPLGPGDTTQSIFDSVTVCNYVNGQLTPDELHQQIIVVGFGIQTEGIETPEDAAAILFAQTTPKVTYAVFTASDGSLNFYKRSTMPESGNGIEVYPVDEEDCDYTDGTAPWIAHTREIKSITVVDDGISPTSMGEWFAGCENCLTIDVTKLNVERVRTFWATFAACASVETLDLSTWNVPADVETTNFMFHEMRDVVTIYANDSWEAIADDTSRPTNTTFTSCPKLTGGQGTTFLSHPPLYNNYQYARIDGSSGKPGYFTSKAPVNLGTPALDGHVFAVYSEVDQSLSFYKRDAVPASTQVDTVYPIDEDNCAYGNGAPWGSNSIVTVTVVDEGIQPTSLDGWFMFPATSLDVAKLDVHKVTSANVAFAGSNASVLDLSTWNAASLAEADQMFAGMYNLTTIYANDSWNGVTGSMTFFENPLLVGGQGSKWSWNACSGTYARIDGGADNPGYFSLK</sequence>
<feature type="transmembrane region" description="Helical" evidence="1">
    <location>
        <begin position="12"/>
        <end position="34"/>
    </location>
</feature>
<dbReference type="Proteomes" id="UP000278327">
    <property type="component" value="Unassembled WGS sequence"/>
</dbReference>
<evidence type="ECO:0000313" key="3">
    <source>
        <dbReference type="Proteomes" id="UP000278327"/>
    </source>
</evidence>